<dbReference type="Gene3D" id="3.10.350.10">
    <property type="entry name" value="LysM domain"/>
    <property type="match status" value="2"/>
</dbReference>
<evidence type="ECO:0000259" key="6">
    <source>
        <dbReference type="PROSITE" id="PS51782"/>
    </source>
</evidence>
<dbReference type="GO" id="GO:0008061">
    <property type="term" value="F:chitin binding"/>
    <property type="evidence" value="ECO:0007669"/>
    <property type="project" value="UniProtKB-KW"/>
</dbReference>
<organism evidence="7 8">
    <name type="scientific">Fusarium coffeatum</name>
    <dbReference type="NCBI Taxonomy" id="231269"/>
    <lineage>
        <taxon>Eukaryota</taxon>
        <taxon>Fungi</taxon>
        <taxon>Dikarya</taxon>
        <taxon>Ascomycota</taxon>
        <taxon>Pezizomycotina</taxon>
        <taxon>Sordariomycetes</taxon>
        <taxon>Hypocreomycetidae</taxon>
        <taxon>Hypocreales</taxon>
        <taxon>Nectriaceae</taxon>
        <taxon>Fusarium</taxon>
        <taxon>Fusarium incarnatum-equiseti species complex</taxon>
    </lineage>
</organism>
<dbReference type="AlphaFoldDB" id="A0A366SA08"/>
<name>A0A366SA08_9HYPO</name>
<dbReference type="Pfam" id="PF01476">
    <property type="entry name" value="LysM"/>
    <property type="match status" value="1"/>
</dbReference>
<comment type="caution">
    <text evidence="7">The sequence shown here is derived from an EMBL/GenBank/DDBJ whole genome shotgun (WGS) entry which is preliminary data.</text>
</comment>
<accession>A0A366SA08</accession>
<comment type="similarity">
    <text evidence="3">Belongs to the secreted LysM effector family.</text>
</comment>
<dbReference type="RefSeq" id="XP_031020754.1">
    <property type="nucleotide sequence ID" value="XM_031155205.1"/>
</dbReference>
<dbReference type="EMBL" id="QKXC01000027">
    <property type="protein sequence ID" value="RBR26163.1"/>
    <property type="molecule type" value="Genomic_DNA"/>
</dbReference>
<evidence type="ECO:0000256" key="5">
    <source>
        <dbReference type="SAM" id="SignalP"/>
    </source>
</evidence>
<sequence length="323" mass="36497">MVVIQRLVPLLSLYLGSSAAFSLYYAEDLERKNVGDACVKAMSADIDCPVYIRSFKQGGYYASLGNVTLTDEIFASACANEKKVDDVPQFYGGYIWAGWNETCDKDPKTNRYCNEDTEDLEHEEKLCLDCNRRKLEMMQSSSYSEYDSFYRSKLVEVYEKCGGSGPTDIPLTPWEEGRERFCPTKKYHTTKGNETCDSIAKAHPGVAGYDLYVHNKRFIADCRKIRAGIKLCLPPICPIHVVQPGDTCESIEQENDLETGRVRGGNWWIKSDCSDLQEATDLYGKPICIGYYPQETYGPRIKFSSANGPPIPQLRMDDDDDDE</sequence>
<dbReference type="InterPro" id="IPR036779">
    <property type="entry name" value="LysM_dom_sf"/>
</dbReference>
<evidence type="ECO:0000313" key="8">
    <source>
        <dbReference type="Proteomes" id="UP000253153"/>
    </source>
</evidence>
<dbReference type="GeneID" id="41990501"/>
<feature type="chain" id="PRO_5017025123" description="LysM domain-containing protein" evidence="5">
    <location>
        <begin position="21"/>
        <end position="323"/>
    </location>
</feature>
<keyword evidence="8" id="KW-1185">Reference proteome</keyword>
<evidence type="ECO:0000256" key="1">
    <source>
        <dbReference type="ARBA" id="ARBA00022669"/>
    </source>
</evidence>
<evidence type="ECO:0000256" key="4">
    <source>
        <dbReference type="SAM" id="MobiDB-lite"/>
    </source>
</evidence>
<gene>
    <name evidence="7" type="ORF">FIESC28_01054</name>
</gene>
<feature type="region of interest" description="Disordered" evidence="4">
    <location>
        <begin position="302"/>
        <end position="323"/>
    </location>
</feature>
<keyword evidence="1" id="KW-0147">Chitin-binding</keyword>
<dbReference type="InterPro" id="IPR052210">
    <property type="entry name" value="LysM1-like"/>
</dbReference>
<evidence type="ECO:0000256" key="3">
    <source>
        <dbReference type="ARBA" id="ARBA00044955"/>
    </source>
</evidence>
<dbReference type="Proteomes" id="UP000253153">
    <property type="component" value="Unassembled WGS sequence"/>
</dbReference>
<dbReference type="InterPro" id="IPR018392">
    <property type="entry name" value="LysM"/>
</dbReference>
<feature type="domain" description="LysM" evidence="6">
    <location>
        <begin position="186"/>
        <end position="233"/>
    </location>
</feature>
<evidence type="ECO:0000313" key="7">
    <source>
        <dbReference type="EMBL" id="RBR26163.1"/>
    </source>
</evidence>
<keyword evidence="5" id="KW-0732">Signal</keyword>
<evidence type="ECO:0000256" key="2">
    <source>
        <dbReference type="ARBA" id="ARBA00023026"/>
    </source>
</evidence>
<dbReference type="PROSITE" id="PS51782">
    <property type="entry name" value="LYSM"/>
    <property type="match status" value="1"/>
</dbReference>
<protein>
    <recommendedName>
        <fullName evidence="6">LysM domain-containing protein</fullName>
    </recommendedName>
</protein>
<feature type="signal peptide" evidence="5">
    <location>
        <begin position="1"/>
        <end position="20"/>
    </location>
</feature>
<reference evidence="7 8" key="1">
    <citation type="submission" date="2018-06" db="EMBL/GenBank/DDBJ databases">
        <title>Fusarium incarnatum-equiseti species complex species 28.</title>
        <authorList>
            <person name="Gardiner D.M."/>
        </authorList>
    </citation>
    <scope>NUCLEOTIDE SEQUENCE [LARGE SCALE GENOMIC DNA]</scope>
    <source>
        <strain evidence="7 8">FIESC_28</strain>
    </source>
</reference>
<dbReference type="PANTHER" id="PTHR34997">
    <property type="entry name" value="AM15"/>
    <property type="match status" value="1"/>
</dbReference>
<keyword evidence="2" id="KW-0843">Virulence</keyword>
<dbReference type="PANTHER" id="PTHR34997:SF16">
    <property type="entry name" value="LYSM DOMAIN-CONTAINING PROTEIN"/>
    <property type="match status" value="1"/>
</dbReference>
<dbReference type="OrthoDB" id="5985073at2759"/>
<proteinExistence type="inferred from homology"/>